<dbReference type="AlphaFoldDB" id="A0A7X2IQR2"/>
<dbReference type="EMBL" id="WKJJ01000014">
    <property type="protein sequence ID" value="MRV74291.1"/>
    <property type="molecule type" value="Genomic_DNA"/>
</dbReference>
<dbReference type="GO" id="GO:0016757">
    <property type="term" value="F:glycosyltransferase activity"/>
    <property type="evidence" value="ECO:0007669"/>
    <property type="project" value="UniProtKB-KW"/>
</dbReference>
<keyword evidence="2" id="KW-0808">Transferase</keyword>
<evidence type="ECO:0000313" key="2">
    <source>
        <dbReference type="EMBL" id="MRV74291.1"/>
    </source>
</evidence>
<dbReference type="InterPro" id="IPR029057">
    <property type="entry name" value="PRTase-like"/>
</dbReference>
<proteinExistence type="predicted"/>
<organism evidence="2 3">
    <name type="scientific">Pseudoduganella rivuli</name>
    <dbReference type="NCBI Taxonomy" id="2666085"/>
    <lineage>
        <taxon>Bacteria</taxon>
        <taxon>Pseudomonadati</taxon>
        <taxon>Pseudomonadota</taxon>
        <taxon>Betaproteobacteria</taxon>
        <taxon>Burkholderiales</taxon>
        <taxon>Oxalobacteraceae</taxon>
        <taxon>Telluria group</taxon>
        <taxon>Pseudoduganella</taxon>
    </lineage>
</organism>
<feature type="domain" description="Phosphoribosyltransferase" evidence="1">
    <location>
        <begin position="13"/>
        <end position="193"/>
    </location>
</feature>
<dbReference type="Proteomes" id="UP000446768">
    <property type="component" value="Unassembled WGS sequence"/>
</dbReference>
<protein>
    <submittedName>
        <fullName evidence="2">Phosphoribosyltransferase</fullName>
    </submittedName>
</protein>
<dbReference type="InterPro" id="IPR000836">
    <property type="entry name" value="PRTase_dom"/>
</dbReference>
<dbReference type="RefSeq" id="WP_154377729.1">
    <property type="nucleotide sequence ID" value="NZ_WKJJ01000014.1"/>
</dbReference>
<accession>A0A7X2IQR2</accession>
<evidence type="ECO:0000259" key="1">
    <source>
        <dbReference type="Pfam" id="PF00156"/>
    </source>
</evidence>
<reference evidence="2 3" key="1">
    <citation type="submission" date="2019-11" db="EMBL/GenBank/DDBJ databases">
        <title>Novel species isolated from a subtropical stream in China.</title>
        <authorList>
            <person name="Lu H."/>
        </authorList>
    </citation>
    <scope>NUCLEOTIDE SEQUENCE [LARGE SCALE GENOMIC DNA]</scope>
    <source>
        <strain evidence="2 3">FT92W</strain>
    </source>
</reference>
<dbReference type="Gene3D" id="3.40.50.2020">
    <property type="match status" value="1"/>
</dbReference>
<sequence>MYFSSPIFFDDRLDAARQLAEQLLPLRLHNPLVLAIPRGAVPIGAVIADALQGDLDVVLVHKLGAAFNGEFAIGAIDEQGHVELAAGTDPDSAWVREESARQLAVLRGRRDIFGAGRPLPDPRGRTVIIVDDGLATGATMAAALRATRKALPLALIAAAPVASQEALDLITPLADRVVCLHAPADFHAVGQFYRDFPQVDEDDAIRMVRGRHTAHPIIDRK</sequence>
<keyword evidence="3" id="KW-1185">Reference proteome</keyword>
<dbReference type="Gene3D" id="3.30.1310.20">
    <property type="entry name" value="PRTase-like"/>
    <property type="match status" value="1"/>
</dbReference>
<dbReference type="CDD" id="cd06223">
    <property type="entry name" value="PRTases_typeI"/>
    <property type="match status" value="1"/>
</dbReference>
<keyword evidence="2" id="KW-0328">Glycosyltransferase</keyword>
<comment type="caution">
    <text evidence="2">The sequence shown here is derived from an EMBL/GenBank/DDBJ whole genome shotgun (WGS) entry which is preliminary data.</text>
</comment>
<evidence type="ECO:0000313" key="3">
    <source>
        <dbReference type="Proteomes" id="UP000446768"/>
    </source>
</evidence>
<name>A0A7X2IQR2_9BURK</name>
<gene>
    <name evidence="2" type="ORF">GJ700_21525</name>
</gene>
<dbReference type="SUPFAM" id="SSF53271">
    <property type="entry name" value="PRTase-like"/>
    <property type="match status" value="1"/>
</dbReference>
<dbReference type="Pfam" id="PF00156">
    <property type="entry name" value="Pribosyltran"/>
    <property type="match status" value="1"/>
</dbReference>